<protein>
    <submittedName>
        <fullName evidence="1">Peptidase C15, putative</fullName>
    </submittedName>
</protein>
<organism evidence="1 2">
    <name type="scientific">Babesia ovata</name>
    <dbReference type="NCBI Taxonomy" id="189622"/>
    <lineage>
        <taxon>Eukaryota</taxon>
        <taxon>Sar</taxon>
        <taxon>Alveolata</taxon>
        <taxon>Apicomplexa</taxon>
        <taxon>Aconoidasida</taxon>
        <taxon>Piroplasmida</taxon>
        <taxon>Babesiidae</taxon>
        <taxon>Babesia</taxon>
    </lineage>
</organism>
<proteinExistence type="predicted"/>
<dbReference type="VEuPathDB" id="PiroplasmaDB:BOVATA_029560"/>
<dbReference type="OrthoDB" id="366416at2759"/>
<gene>
    <name evidence="1" type="ORF">BOVATA_029560</name>
</gene>
<comment type="caution">
    <text evidence="1">The sequence shown here is derived from an EMBL/GenBank/DDBJ whole genome shotgun (WGS) entry which is preliminary data.</text>
</comment>
<dbReference type="Proteomes" id="UP000236319">
    <property type="component" value="Unassembled WGS sequence"/>
</dbReference>
<sequence>MAKSALFRKGECDLTEDEMREAIEELERVLSNILSLLLMMQLADEWILLCTSMETIHRDLLHLLRACRSGNASELQEAQNNGRTTEWRNSDSVSSLLANIMRDRTAASATVKKSATKKNCEGKCGCALFSNFLICVFRLHKAQCDAASKMCNFDLESLKDKLPTLCHIRATYLIANHFPVFIHCTDDSKCACNKSPNVKIWVCSRLSSQLDDLITLLSDDMEGLLNGDKLLCMTISLLACLKRDKLVTPKSTLWKINQSTTFLSDLIRRTSAFGFKLIDKITPQAKFTYSKQHCECKHSDVDFKDCCNNNNCKGVRCPGC</sequence>
<reference evidence="1 2" key="1">
    <citation type="journal article" date="2017" name="BMC Genomics">
        <title>Whole-genome assembly of Babesia ovata and comparative genomics between closely related pathogens.</title>
        <authorList>
            <person name="Yamagishi J."/>
            <person name="Asada M."/>
            <person name="Hakimi H."/>
            <person name="Tanaka T.Q."/>
            <person name="Sugimoto C."/>
            <person name="Kawazu S."/>
        </authorList>
    </citation>
    <scope>NUCLEOTIDE SEQUENCE [LARGE SCALE GENOMIC DNA]</scope>
    <source>
        <strain evidence="1 2">Miyake</strain>
    </source>
</reference>
<dbReference type="GeneID" id="39875233"/>
<evidence type="ECO:0000313" key="1">
    <source>
        <dbReference type="EMBL" id="GBE61463.1"/>
    </source>
</evidence>
<dbReference type="RefSeq" id="XP_028867706.1">
    <property type="nucleotide sequence ID" value="XM_029011873.1"/>
</dbReference>
<evidence type="ECO:0000313" key="2">
    <source>
        <dbReference type="Proteomes" id="UP000236319"/>
    </source>
</evidence>
<accession>A0A2H6KEP2</accession>
<dbReference type="EMBL" id="BDSA01000003">
    <property type="protein sequence ID" value="GBE61463.1"/>
    <property type="molecule type" value="Genomic_DNA"/>
</dbReference>
<dbReference type="AlphaFoldDB" id="A0A2H6KEP2"/>
<keyword evidence="2" id="KW-1185">Reference proteome</keyword>
<name>A0A2H6KEP2_9APIC</name>